<dbReference type="eggNOG" id="COG2124">
    <property type="taxonomic scope" value="Bacteria"/>
</dbReference>
<evidence type="ECO:0000256" key="9">
    <source>
        <dbReference type="RuleBase" id="RU000461"/>
    </source>
</evidence>
<dbReference type="SUPFAM" id="SSF48264">
    <property type="entry name" value="Cytochrome P450"/>
    <property type="match status" value="1"/>
</dbReference>
<evidence type="ECO:0000256" key="6">
    <source>
        <dbReference type="ARBA" id="ARBA00023004"/>
    </source>
</evidence>
<keyword evidence="7 9" id="KW-0503">Monooxygenase</keyword>
<reference evidence="10 11" key="1">
    <citation type="journal article" date="2014" name="J. Biotechnol.">
        <title>Complete genome sequence of the actinobacterium Amycolatopsis japonica MG417-CF17(T) (=DSM 44213T) producing (S,S)-N,N'-ethylenediaminedisuccinic acid.</title>
        <authorList>
            <person name="Stegmann E."/>
            <person name="Albersmeier A."/>
            <person name="Spohn M."/>
            <person name="Gert H."/>
            <person name="Weber T."/>
            <person name="Wohlleben W."/>
            <person name="Kalinowski J."/>
            <person name="Ruckert C."/>
        </authorList>
    </citation>
    <scope>NUCLEOTIDE SEQUENCE [LARGE SCALE GENOMIC DNA]</scope>
    <source>
        <strain evidence="11">MG417-CF17 (DSM 44213)</strain>
    </source>
</reference>
<dbReference type="InterPro" id="IPR036396">
    <property type="entry name" value="Cyt_P450_sf"/>
</dbReference>
<gene>
    <name evidence="10" type="ORF">AJAP_23875</name>
</gene>
<dbReference type="CDD" id="cd11029">
    <property type="entry name" value="CYP107-like"/>
    <property type="match status" value="1"/>
</dbReference>
<dbReference type="Gene3D" id="1.10.630.10">
    <property type="entry name" value="Cytochrome P450"/>
    <property type="match status" value="1"/>
</dbReference>
<keyword evidence="11" id="KW-1185">Reference proteome</keyword>
<evidence type="ECO:0000256" key="8">
    <source>
        <dbReference type="ARBA" id="ARBA00055433"/>
    </source>
</evidence>
<evidence type="ECO:0008006" key="12">
    <source>
        <dbReference type="Google" id="ProtNLM"/>
    </source>
</evidence>
<keyword evidence="4 9" id="KW-0479">Metal-binding</keyword>
<dbReference type="AlphaFoldDB" id="A0A075UYZ9"/>
<evidence type="ECO:0000256" key="2">
    <source>
        <dbReference type="ARBA" id="ARBA00010617"/>
    </source>
</evidence>
<dbReference type="FunFam" id="1.10.630.10:FF:000018">
    <property type="entry name" value="Cytochrome P450 monooxygenase"/>
    <property type="match status" value="1"/>
</dbReference>
<evidence type="ECO:0000256" key="1">
    <source>
        <dbReference type="ARBA" id="ARBA00004660"/>
    </source>
</evidence>
<dbReference type="GO" id="GO:0020037">
    <property type="term" value="F:heme binding"/>
    <property type="evidence" value="ECO:0007669"/>
    <property type="project" value="InterPro"/>
</dbReference>
<dbReference type="Pfam" id="PF00067">
    <property type="entry name" value="p450"/>
    <property type="match status" value="1"/>
</dbReference>
<dbReference type="GO" id="GO:0004497">
    <property type="term" value="F:monooxygenase activity"/>
    <property type="evidence" value="ECO:0007669"/>
    <property type="project" value="UniProtKB-KW"/>
</dbReference>
<dbReference type="InterPro" id="IPR002397">
    <property type="entry name" value="Cyt_P450_B"/>
</dbReference>
<evidence type="ECO:0000256" key="3">
    <source>
        <dbReference type="ARBA" id="ARBA00022617"/>
    </source>
</evidence>
<sequence>MVARMPDAAYDAAAVPVMFGPDFDRNPSPAYEWLRSNAPAFRLPLPGDTWTWLLTRHADVVSAMADPRLSKCPSVAAEHWRKANLGLPADHRPTLIGHMNNVEGEEHARLRKACAGAFGPRRLQHMRDRTHRLANELLDPILDRGEGDLVEDFAYPLGIRSICELIGIPEGLLDEVRPPALVVAAGDVTDMASMLKATDDLDALLADVVARKRAEPGADLISDLLTQEAAGKLTDDEVAATAFLSLIAGHETTISLIASTALTLITHPEEAARARADGAHLTLVIEEVLRRDTPLQNTSWRFVTEPMELAGQRMEAGDPILLSLLAANRDPEVHPEPLAFRPGERPVRHVAFGVGPHICIGAALARMQASAALETLFDRAPSMTLTVPEDRLVWWPSAITRGLHNLPVKL</sequence>
<dbReference type="PANTHER" id="PTHR46696:SF1">
    <property type="entry name" value="CYTOCHROME P450 YJIB-RELATED"/>
    <property type="match status" value="1"/>
</dbReference>
<comment type="function">
    <text evidence="8">Involved in the coupling of aromatic side chains of the heptapeptide of vancomycin.</text>
</comment>
<name>A0A075UYZ9_9PSEU</name>
<evidence type="ECO:0000256" key="5">
    <source>
        <dbReference type="ARBA" id="ARBA00023002"/>
    </source>
</evidence>
<keyword evidence="3 9" id="KW-0349">Heme</keyword>
<dbReference type="InterPro" id="IPR001128">
    <property type="entry name" value="Cyt_P450"/>
</dbReference>
<dbReference type="InterPro" id="IPR017972">
    <property type="entry name" value="Cyt_P450_CS"/>
</dbReference>
<dbReference type="KEGG" id="aja:AJAP_23875"/>
<keyword evidence="6 9" id="KW-0408">Iron</keyword>
<dbReference type="PROSITE" id="PS00086">
    <property type="entry name" value="CYTOCHROME_P450"/>
    <property type="match status" value="1"/>
</dbReference>
<evidence type="ECO:0000313" key="11">
    <source>
        <dbReference type="Proteomes" id="UP000028492"/>
    </source>
</evidence>
<dbReference type="PRINTS" id="PR00385">
    <property type="entry name" value="P450"/>
</dbReference>
<proteinExistence type="inferred from homology"/>
<accession>A0A075UYZ9</accession>
<protein>
    <recommendedName>
        <fullName evidence="12">Cytochrome P450</fullName>
    </recommendedName>
</protein>
<dbReference type="EMBL" id="CP008953">
    <property type="protein sequence ID" value="AIG77624.1"/>
    <property type="molecule type" value="Genomic_DNA"/>
</dbReference>
<comment type="pathway">
    <text evidence="1">Antibiotic biosynthesis; vancomycin biosynthesis.</text>
</comment>
<dbReference type="HOGENOM" id="CLU_033716_1_0_11"/>
<dbReference type="PANTHER" id="PTHR46696">
    <property type="entry name" value="P450, PUTATIVE (EUROFUNG)-RELATED"/>
    <property type="match status" value="1"/>
</dbReference>
<comment type="similarity">
    <text evidence="2 9">Belongs to the cytochrome P450 family.</text>
</comment>
<evidence type="ECO:0000313" key="10">
    <source>
        <dbReference type="EMBL" id="AIG77624.1"/>
    </source>
</evidence>
<dbReference type="GO" id="GO:0005506">
    <property type="term" value="F:iron ion binding"/>
    <property type="evidence" value="ECO:0007669"/>
    <property type="project" value="InterPro"/>
</dbReference>
<dbReference type="PRINTS" id="PR00359">
    <property type="entry name" value="BP450"/>
</dbReference>
<dbReference type="STRING" id="208439.AJAP_23875"/>
<evidence type="ECO:0000256" key="4">
    <source>
        <dbReference type="ARBA" id="ARBA00022723"/>
    </source>
</evidence>
<keyword evidence="5 9" id="KW-0560">Oxidoreductase</keyword>
<dbReference type="GO" id="GO:0016705">
    <property type="term" value="F:oxidoreductase activity, acting on paired donors, with incorporation or reduction of molecular oxygen"/>
    <property type="evidence" value="ECO:0007669"/>
    <property type="project" value="InterPro"/>
</dbReference>
<dbReference type="Proteomes" id="UP000028492">
    <property type="component" value="Chromosome"/>
</dbReference>
<evidence type="ECO:0000256" key="7">
    <source>
        <dbReference type="ARBA" id="ARBA00023033"/>
    </source>
</evidence>
<organism evidence="10 11">
    <name type="scientific">Amycolatopsis japonica</name>
    <dbReference type="NCBI Taxonomy" id="208439"/>
    <lineage>
        <taxon>Bacteria</taxon>
        <taxon>Bacillati</taxon>
        <taxon>Actinomycetota</taxon>
        <taxon>Actinomycetes</taxon>
        <taxon>Pseudonocardiales</taxon>
        <taxon>Pseudonocardiaceae</taxon>
        <taxon>Amycolatopsis</taxon>
        <taxon>Amycolatopsis japonica group</taxon>
    </lineage>
</organism>